<feature type="region of interest" description="Disordered" evidence="1">
    <location>
        <begin position="133"/>
        <end position="166"/>
    </location>
</feature>
<evidence type="ECO:0000256" key="1">
    <source>
        <dbReference type="SAM" id="MobiDB-lite"/>
    </source>
</evidence>
<proteinExistence type="predicted"/>
<comment type="caution">
    <text evidence="2">The sequence shown here is derived from an EMBL/GenBank/DDBJ whole genome shotgun (WGS) entry which is preliminary data.</text>
</comment>
<protein>
    <submittedName>
        <fullName evidence="2">Uncharacterized protein</fullName>
    </submittedName>
</protein>
<keyword evidence="3" id="KW-1185">Reference proteome</keyword>
<evidence type="ECO:0000313" key="2">
    <source>
        <dbReference type="EMBL" id="TEA20244.1"/>
    </source>
</evidence>
<organism evidence="2 3">
    <name type="scientific">Colletotrichum sidae</name>
    <dbReference type="NCBI Taxonomy" id="1347389"/>
    <lineage>
        <taxon>Eukaryota</taxon>
        <taxon>Fungi</taxon>
        <taxon>Dikarya</taxon>
        <taxon>Ascomycota</taxon>
        <taxon>Pezizomycotina</taxon>
        <taxon>Sordariomycetes</taxon>
        <taxon>Hypocreomycetidae</taxon>
        <taxon>Glomerellales</taxon>
        <taxon>Glomerellaceae</taxon>
        <taxon>Colletotrichum</taxon>
        <taxon>Colletotrichum orbiculare species complex</taxon>
    </lineage>
</organism>
<feature type="compositionally biased region" description="Low complexity" evidence="1">
    <location>
        <begin position="41"/>
        <end position="51"/>
    </location>
</feature>
<reference evidence="2 3" key="1">
    <citation type="submission" date="2018-11" db="EMBL/GenBank/DDBJ databases">
        <title>Genome sequence and assembly of Colletotrichum sidae.</title>
        <authorList>
            <person name="Gan P."/>
            <person name="Shirasu K."/>
        </authorList>
    </citation>
    <scope>NUCLEOTIDE SEQUENCE [LARGE SCALE GENOMIC DNA]</scope>
    <source>
        <strain evidence="2 3">CBS 518.97</strain>
    </source>
</reference>
<evidence type="ECO:0000313" key="3">
    <source>
        <dbReference type="Proteomes" id="UP000295604"/>
    </source>
</evidence>
<name>A0A4R8TP09_9PEZI</name>
<dbReference type="EMBL" id="QAPF01000035">
    <property type="protein sequence ID" value="TEA20244.1"/>
    <property type="molecule type" value="Genomic_DNA"/>
</dbReference>
<sequence>MFISHTANTSHPRSTTYQISNPNLKITCTIDSNSNVRVRTRTKTSSSSPSFFHHRRQPPSPSRIEIIQSRRVIDVSPTRRGALAHTTATAQRDRLLYAERYIANPPALLEARRVEDYDLPRRVSRWDRGREVPRVRFADEEPRQQQQQQQQQQREEEEYEEVERRGNEGHDLMCEGPCCVAPWLLNPAEGRRGNAAPAESFEQRAGRFGFVKVAEGFTAGDMSGGAYRY</sequence>
<gene>
    <name evidence="2" type="ORF">C8034_v003928</name>
</gene>
<feature type="compositionally biased region" description="Basic and acidic residues" evidence="1">
    <location>
        <begin position="133"/>
        <end position="143"/>
    </location>
</feature>
<accession>A0A4R8TP09</accession>
<feature type="region of interest" description="Disordered" evidence="1">
    <location>
        <begin position="41"/>
        <end position="60"/>
    </location>
</feature>
<dbReference type="Proteomes" id="UP000295604">
    <property type="component" value="Unassembled WGS sequence"/>
</dbReference>
<dbReference type="AlphaFoldDB" id="A0A4R8TP09"/>